<dbReference type="EMBL" id="CP071247">
    <property type="protein sequence ID" value="QSP93971.1"/>
    <property type="molecule type" value="Genomic_DNA"/>
</dbReference>
<evidence type="ECO:0000259" key="4">
    <source>
        <dbReference type="PROSITE" id="PS50110"/>
    </source>
</evidence>
<dbReference type="InterPro" id="IPR011006">
    <property type="entry name" value="CheY-like_superfamily"/>
</dbReference>
<dbReference type="Proteomes" id="UP000663555">
    <property type="component" value="Chromosome"/>
</dbReference>
<dbReference type="PANTHER" id="PTHR43156:SF2">
    <property type="entry name" value="STAGE II SPORULATION PROTEIN E"/>
    <property type="match status" value="1"/>
</dbReference>
<feature type="modified residue" description="4-aspartylphosphate" evidence="2">
    <location>
        <position position="67"/>
    </location>
</feature>
<dbReference type="RefSeq" id="WP_206643193.1">
    <property type="nucleotide sequence ID" value="NZ_CP071247.1"/>
</dbReference>
<dbReference type="SMART" id="SM00331">
    <property type="entry name" value="PP2C_SIG"/>
    <property type="match status" value="1"/>
</dbReference>
<evidence type="ECO:0000313" key="5">
    <source>
        <dbReference type="EMBL" id="QSP93971.1"/>
    </source>
</evidence>
<dbReference type="InterPro" id="IPR001789">
    <property type="entry name" value="Sig_transdc_resp-reg_receiver"/>
</dbReference>
<evidence type="ECO:0000256" key="1">
    <source>
        <dbReference type="ARBA" id="ARBA00022801"/>
    </source>
</evidence>
<dbReference type="SUPFAM" id="SSF52172">
    <property type="entry name" value="CheY-like"/>
    <property type="match status" value="1"/>
</dbReference>
<feature type="coiled-coil region" evidence="3">
    <location>
        <begin position="139"/>
        <end position="173"/>
    </location>
</feature>
<proteinExistence type="predicted"/>
<dbReference type="Gene3D" id="3.60.40.10">
    <property type="entry name" value="PPM-type phosphatase domain"/>
    <property type="match status" value="1"/>
</dbReference>
<dbReference type="InterPro" id="IPR036457">
    <property type="entry name" value="PPM-type-like_dom_sf"/>
</dbReference>
<dbReference type="InterPro" id="IPR001932">
    <property type="entry name" value="PPM-type_phosphatase-like_dom"/>
</dbReference>
<dbReference type="SMART" id="SM00448">
    <property type="entry name" value="REC"/>
    <property type="match status" value="1"/>
</dbReference>
<name>A0ABX7MS91_9GAMM</name>
<dbReference type="PROSITE" id="PS50110">
    <property type="entry name" value="RESPONSE_REGULATORY"/>
    <property type="match status" value="1"/>
</dbReference>
<gene>
    <name evidence="5" type="ORF">LPB19_12295</name>
</gene>
<reference evidence="5 6" key="1">
    <citation type="submission" date="2021-03" db="EMBL/GenBank/DDBJ databases">
        <title>Genome sequencing of Marinobacter sp. LPB0319.</title>
        <authorList>
            <person name="Kim J."/>
        </authorList>
    </citation>
    <scope>NUCLEOTIDE SEQUENCE [LARGE SCALE GENOMIC DNA]</scope>
    <source>
        <strain evidence="5 6">LPB0319</strain>
    </source>
</reference>
<dbReference type="Gene3D" id="3.40.50.2300">
    <property type="match status" value="1"/>
</dbReference>
<dbReference type="InterPro" id="IPR052016">
    <property type="entry name" value="Bact_Sigma-Reg"/>
</dbReference>
<dbReference type="Pfam" id="PF07228">
    <property type="entry name" value="SpoIIE"/>
    <property type="match status" value="1"/>
</dbReference>
<protein>
    <submittedName>
        <fullName evidence="5">SpoIIE family protein phosphatase</fullName>
    </submittedName>
</protein>
<evidence type="ECO:0000256" key="3">
    <source>
        <dbReference type="SAM" id="Coils"/>
    </source>
</evidence>
<keyword evidence="2" id="KW-0597">Phosphoprotein</keyword>
<evidence type="ECO:0000256" key="2">
    <source>
        <dbReference type="PROSITE-ProRule" id="PRU00169"/>
    </source>
</evidence>
<keyword evidence="1" id="KW-0378">Hydrolase</keyword>
<sequence>MSANANPAQASQHSCRALIVEDSAPERMRLSAVLAKLGYQVSEASDGLEALAHLEDSGQPVNIVISDWRMPAVDGIELCRRIKTSSELAPYFILLTGQRTVNDLVAAMDAGADDFIAKPFAVEELRVRLAAGRRVTDLRESLCQNNRELKKALAEKQNALTQIRDDLAAAETLQRALLPDPSSLPGSISVLHYFRGASGVAGDAYNIVPVSENTIAFYLIDVSGHGIKSAMLSFYATQLLTNASKQPGSIVSRVPSRVAAALNERLLAEVGGTDYLTMIYGILNTETGHGTFCQAGHPNPFITSPENPSPRPLGTNGFAIGMFEHATYDDVCFHLGARESLVITSDGIFAHQTDSGQPLTTNHLSMLLDRIAYLPIEAQQQQLTATLNNFLEGQELEDDVSVMVIRRSGSSTTRPAVSESECAEAQL</sequence>
<keyword evidence="6" id="KW-1185">Reference proteome</keyword>
<evidence type="ECO:0000313" key="6">
    <source>
        <dbReference type="Proteomes" id="UP000663555"/>
    </source>
</evidence>
<feature type="domain" description="Response regulatory" evidence="4">
    <location>
        <begin position="16"/>
        <end position="133"/>
    </location>
</feature>
<organism evidence="5 6">
    <name type="scientific">Marinobacter salinisoli</name>
    <dbReference type="NCBI Taxonomy" id="2769486"/>
    <lineage>
        <taxon>Bacteria</taxon>
        <taxon>Pseudomonadati</taxon>
        <taxon>Pseudomonadota</taxon>
        <taxon>Gammaproteobacteria</taxon>
        <taxon>Pseudomonadales</taxon>
        <taxon>Marinobacteraceae</taxon>
        <taxon>Marinobacter</taxon>
    </lineage>
</organism>
<accession>A0ABX7MS91</accession>
<dbReference type="CDD" id="cd17574">
    <property type="entry name" value="REC_OmpR"/>
    <property type="match status" value="1"/>
</dbReference>
<keyword evidence="3" id="KW-0175">Coiled coil</keyword>
<dbReference type="PANTHER" id="PTHR43156">
    <property type="entry name" value="STAGE II SPORULATION PROTEIN E-RELATED"/>
    <property type="match status" value="1"/>
</dbReference>
<dbReference type="Pfam" id="PF00072">
    <property type="entry name" value="Response_reg"/>
    <property type="match status" value="1"/>
</dbReference>